<dbReference type="Proteomes" id="UP000239494">
    <property type="component" value="Unassembled WGS sequence"/>
</dbReference>
<proteinExistence type="predicted"/>
<evidence type="ECO:0000313" key="3">
    <source>
        <dbReference type="Proteomes" id="UP000239494"/>
    </source>
</evidence>
<dbReference type="SUPFAM" id="SSF55729">
    <property type="entry name" value="Acyl-CoA N-acyltransferases (Nat)"/>
    <property type="match status" value="1"/>
</dbReference>
<dbReference type="PROSITE" id="PS51186">
    <property type="entry name" value="GNAT"/>
    <property type="match status" value="1"/>
</dbReference>
<keyword evidence="3" id="KW-1185">Reference proteome</keyword>
<dbReference type="EMBL" id="PVTF01000012">
    <property type="protein sequence ID" value="PRY36141.1"/>
    <property type="molecule type" value="Genomic_DNA"/>
</dbReference>
<dbReference type="CDD" id="cd04301">
    <property type="entry name" value="NAT_SF"/>
    <property type="match status" value="1"/>
</dbReference>
<dbReference type="PANTHER" id="PTHR47237">
    <property type="entry name" value="SLL0310 PROTEIN"/>
    <property type="match status" value="1"/>
</dbReference>
<protein>
    <submittedName>
        <fullName evidence="2">Acetyltransferase (GNAT) family protein</fullName>
    </submittedName>
</protein>
<dbReference type="Pfam" id="PF18014">
    <property type="entry name" value="Acetyltransf_18"/>
    <property type="match status" value="1"/>
</dbReference>
<dbReference type="PANTHER" id="PTHR47237:SF2">
    <property type="entry name" value="BLL4206 PROTEIN"/>
    <property type="match status" value="1"/>
</dbReference>
<keyword evidence="2" id="KW-0808">Transferase</keyword>
<name>A0A2T0SRU7_9PSEU</name>
<dbReference type="GO" id="GO:0016747">
    <property type="term" value="F:acyltransferase activity, transferring groups other than amino-acyl groups"/>
    <property type="evidence" value="ECO:0007669"/>
    <property type="project" value="InterPro"/>
</dbReference>
<reference evidence="2 3" key="1">
    <citation type="submission" date="2018-03" db="EMBL/GenBank/DDBJ databases">
        <title>Genomic Encyclopedia of Archaeal and Bacterial Type Strains, Phase II (KMG-II): from individual species to whole genera.</title>
        <authorList>
            <person name="Goeker M."/>
        </authorList>
    </citation>
    <scope>NUCLEOTIDE SEQUENCE [LARGE SCALE GENOMIC DNA]</scope>
    <source>
        <strain evidence="2 3">DSM 44720</strain>
    </source>
</reference>
<dbReference type="InterPro" id="IPR016181">
    <property type="entry name" value="Acyl_CoA_acyltransferase"/>
</dbReference>
<dbReference type="Gene3D" id="3.40.630.30">
    <property type="match status" value="1"/>
</dbReference>
<gene>
    <name evidence="2" type="ORF">CLV43_11265</name>
</gene>
<dbReference type="InterPro" id="IPR052729">
    <property type="entry name" value="Acyl/Acetyltrans_Enzymes"/>
</dbReference>
<dbReference type="InterPro" id="IPR000182">
    <property type="entry name" value="GNAT_dom"/>
</dbReference>
<accession>A0A2T0SRU7</accession>
<dbReference type="AlphaFoldDB" id="A0A2T0SRU7"/>
<feature type="domain" description="N-acetyltransferase" evidence="1">
    <location>
        <begin position="10"/>
        <end position="154"/>
    </location>
</feature>
<organism evidence="2 3">
    <name type="scientific">Umezawaea tangerina</name>
    <dbReference type="NCBI Taxonomy" id="84725"/>
    <lineage>
        <taxon>Bacteria</taxon>
        <taxon>Bacillati</taxon>
        <taxon>Actinomycetota</taxon>
        <taxon>Actinomycetes</taxon>
        <taxon>Pseudonocardiales</taxon>
        <taxon>Pseudonocardiaceae</taxon>
        <taxon>Umezawaea</taxon>
    </lineage>
</organism>
<dbReference type="Gene3D" id="3.40.630.90">
    <property type="match status" value="1"/>
</dbReference>
<dbReference type="Pfam" id="PF00583">
    <property type="entry name" value="Acetyltransf_1"/>
    <property type="match status" value="1"/>
</dbReference>
<sequence>MYWLTVTTDPTPRALTHGHLADCLSLARDRGWSPEERKWSFLLDNGTGYGLFDSGELVGTTVVTRYAGQHAVLSMVLVASSHAGQGLGRRLVEHALAEADCPVVSLHATAMGRPLYEKLGFRLVGRAVTHFGVFRDAELSGSTRSALHADLPAVVERDAEAFGADRGVLWKDYFRFTDQVRLGPSGGFAAAWRTVDNLSVGPVVAESVEEAKVLVGDLAAGAEGALRVDAYHPELADWLVERGLERRGGVDLMVLGDLAGDRARLHVPMMQALG</sequence>
<comment type="caution">
    <text evidence="2">The sequence shown here is derived from an EMBL/GenBank/DDBJ whole genome shotgun (WGS) entry which is preliminary data.</text>
</comment>
<dbReference type="InterPro" id="IPR041496">
    <property type="entry name" value="YitH/HolE_GNAT"/>
</dbReference>
<evidence type="ECO:0000259" key="1">
    <source>
        <dbReference type="PROSITE" id="PS51186"/>
    </source>
</evidence>
<evidence type="ECO:0000313" key="2">
    <source>
        <dbReference type="EMBL" id="PRY36141.1"/>
    </source>
</evidence>